<dbReference type="InterPro" id="IPR051172">
    <property type="entry name" value="Chlamydia_OmcB"/>
</dbReference>
<dbReference type="InterPro" id="IPR055354">
    <property type="entry name" value="DUF7507"/>
</dbReference>
<feature type="domain" description="DUF7507" evidence="1">
    <location>
        <begin position="915"/>
        <end position="1011"/>
    </location>
</feature>
<evidence type="ECO:0000313" key="2">
    <source>
        <dbReference type="EMBL" id="WMW23359.1"/>
    </source>
</evidence>
<feature type="domain" description="DUF7507" evidence="1">
    <location>
        <begin position="807"/>
        <end position="896"/>
    </location>
</feature>
<dbReference type="PANTHER" id="PTHR34819">
    <property type="entry name" value="LARGE CYSTEINE-RICH PERIPLASMIC PROTEIN OMCB"/>
    <property type="match status" value="1"/>
</dbReference>
<dbReference type="Proteomes" id="UP001183006">
    <property type="component" value="Chromosome"/>
</dbReference>
<dbReference type="Pfam" id="PF24346">
    <property type="entry name" value="DUF7507"/>
    <property type="match status" value="7"/>
</dbReference>
<keyword evidence="3" id="KW-1185">Reference proteome</keyword>
<dbReference type="AlphaFoldDB" id="A0AA51YKL5"/>
<feature type="domain" description="DUF7507" evidence="1">
    <location>
        <begin position="591"/>
        <end position="685"/>
    </location>
</feature>
<evidence type="ECO:0000313" key="3">
    <source>
        <dbReference type="Proteomes" id="UP001183006"/>
    </source>
</evidence>
<dbReference type="RefSeq" id="WP_309309475.1">
    <property type="nucleotide sequence ID" value="NZ_CP133594.1"/>
</dbReference>
<dbReference type="InterPro" id="IPR047589">
    <property type="entry name" value="DUF11_rpt"/>
</dbReference>
<dbReference type="PANTHER" id="PTHR34819:SF3">
    <property type="entry name" value="CELL SURFACE PROTEIN"/>
    <property type="match status" value="1"/>
</dbReference>
<organism evidence="2 3">
    <name type="scientific">Methanolobus mangrovi</name>
    <dbReference type="NCBI Taxonomy" id="3072977"/>
    <lineage>
        <taxon>Archaea</taxon>
        <taxon>Methanobacteriati</taxon>
        <taxon>Methanobacteriota</taxon>
        <taxon>Stenosarchaea group</taxon>
        <taxon>Methanomicrobia</taxon>
        <taxon>Methanosarcinales</taxon>
        <taxon>Methanosarcinaceae</taxon>
        <taxon>Methanolobus</taxon>
    </lineage>
</organism>
<dbReference type="NCBIfam" id="TIGR01451">
    <property type="entry name" value="B_ant_repeat"/>
    <property type="match status" value="7"/>
</dbReference>
<feature type="domain" description="DUF7507" evidence="1">
    <location>
        <begin position="375"/>
        <end position="464"/>
    </location>
</feature>
<evidence type="ECO:0000259" key="1">
    <source>
        <dbReference type="Pfam" id="PF24346"/>
    </source>
</evidence>
<name>A0AA51YKL5_9EURY</name>
<accession>A0AA51YKL5</accession>
<feature type="domain" description="DUF7507" evidence="1">
    <location>
        <begin position="699"/>
        <end position="788"/>
    </location>
</feature>
<protein>
    <recommendedName>
        <fullName evidence="1">DUF7507 domain-containing protein</fullName>
    </recommendedName>
</protein>
<reference evidence="2" key="1">
    <citation type="submission" date="2023-08" db="EMBL/GenBank/DDBJ databases">
        <title>Methanolobus mangrovi sp. nov. and Methanolobus sediminis sp. nov, two novel methylotrophic methanogens isolated from mangrove sediments in China.</title>
        <authorList>
            <person name="Zhou J."/>
        </authorList>
    </citation>
    <scope>NUCLEOTIDE SEQUENCE</scope>
    <source>
        <strain evidence="2">FTZ2</strain>
    </source>
</reference>
<sequence length="1165" mass="121321">MIKSTCLFAVILMILLSIPAATAITVDGAKSVGEWDEDWAFGQYNASTYNSNGPFGDRMVVRQGTYAADTGLWYDTDPKNDAGPSFSDGMAVNGDASTNNSSGLDLARFYGHYDPIEDKLYGMAEVYGIPGDSDGDGDTGTITPPDANGTAGPVGFGLSGAEVFSIYVSQDSNPANYTIISVTNNDWSVSSTVGLTYGEIDARLTSDAFNVADPNELPKSVYEISIANFSQHYDLSPGNILAVQVGAGNNLDGPGEDSATVFIEIPTPAIDIEKATNGEDADSPTGPYIIVGDLVTWTYNVTNTGNVPLVNVNVTDDMEGYIGTIAYLGVGESNTSLFATGTAAAGQYANNATATGYYGPIEVSDTDPSHYFGAAPAIDIEKATNGEDADSPTGPYIIVGDLVTWTYNVTNIGNVPLVNVNVTDDMEGYIGTIAYLGVGESNTSLFATGTAAAGQYANNATAEAVYDGQPVNDTDPSHYFGAAPAIDIEKATNGEDADSPTGPTIPVGDLVTWTYNVTNIGNVPLVNVNVTDDMEGYIGTIAYLGVGESNTSLFATGTAAAGQYANNATAEAVYDGQSVNDTDPSHYFGAAPAIDIEKATNGEDADSPTGPTIPVGDLVTWTYNVTNIGNVPLVNVNVTDDMEGYIGTIAYLGVGESNTSLFATGTAAAGQYANNATAEAVYDGQSVNDTDPSHYFGAAPAIDIEKATNGEDADSPTGPTIPVGDLVTWTYNVTNIGNVPLVNVNVTDDMEGYIGTIAYLGVGESNTSLFATGTAAAGQYANNATAEAVYDGQPVNDTDPSHYFGAAPAIDIEKATNGEDADSPTGPAIPVGDLVTWTYNVTNIGNVPLVNVNVTDDMEGFIGTIAYLGVGESNTSLFATGNAAAGQYANNATAEAVYDGQPVNDTDPSHYFGAAPAIDIEKATNGEDADSPTGPAIPVGDLVTWTYNVTNIGNVPLVNVNVTDDMEGFIGTIAYLGVGESNTSLFATGNAAAGQYANNATAEAVYDGQSVNDTDPSHYIGTEAPGVGTPGYWKNHPDAWPVEEIEIGNVTYNVSEAIAIMEEPTAKDKTYNMFEQLVAAKLNVLVGNPYGSCVIESEENGLPFGVDFIAEADEWMEMYGPAGSGVEAKSDAWKYMTDGIHSGSDLLDWLDAYNNGYFSCAPHRD</sequence>
<feature type="domain" description="DUF7507" evidence="1">
    <location>
        <begin position="267"/>
        <end position="334"/>
    </location>
</feature>
<feature type="domain" description="DUF7507" evidence="1">
    <location>
        <begin position="483"/>
        <end position="577"/>
    </location>
</feature>
<dbReference type="KEGG" id="mmav:RE476_05950"/>
<gene>
    <name evidence="2" type="ORF">RE476_05950</name>
</gene>
<dbReference type="EMBL" id="CP133594">
    <property type="protein sequence ID" value="WMW23359.1"/>
    <property type="molecule type" value="Genomic_DNA"/>
</dbReference>
<proteinExistence type="predicted"/>
<dbReference type="GeneID" id="84229665"/>